<dbReference type="PANTHER" id="PTHR24421">
    <property type="entry name" value="NITRATE/NITRITE SENSOR PROTEIN NARX-RELATED"/>
    <property type="match status" value="1"/>
</dbReference>
<evidence type="ECO:0000256" key="16">
    <source>
        <dbReference type="ARBA" id="ARBA00023014"/>
    </source>
</evidence>
<keyword evidence="22" id="KW-1185">Reference proteome</keyword>
<dbReference type="Pfam" id="PF07730">
    <property type="entry name" value="HisKA_3"/>
    <property type="match status" value="1"/>
</dbReference>
<comment type="catalytic activity">
    <reaction evidence="1">
        <text>ATP + protein L-histidine = ADP + protein N-phospho-L-histidine.</text>
        <dbReference type="EC" id="2.7.13.3"/>
    </reaction>
</comment>
<dbReference type="GO" id="GO:0000155">
    <property type="term" value="F:phosphorelay sensor kinase activity"/>
    <property type="evidence" value="ECO:0007669"/>
    <property type="project" value="InterPro"/>
</dbReference>
<evidence type="ECO:0000256" key="19">
    <source>
        <dbReference type="SAM" id="Coils"/>
    </source>
</evidence>
<evidence type="ECO:0000256" key="3">
    <source>
        <dbReference type="ARBA" id="ARBA00004496"/>
    </source>
</evidence>
<keyword evidence="19" id="KW-0175">Coiled coil</keyword>
<keyword evidence="11" id="KW-0547">Nucleotide-binding</keyword>
<dbReference type="PROSITE" id="PS50109">
    <property type="entry name" value="HIS_KIN"/>
    <property type="match status" value="1"/>
</dbReference>
<evidence type="ECO:0000256" key="17">
    <source>
        <dbReference type="ARBA" id="ARBA00024827"/>
    </source>
</evidence>
<protein>
    <recommendedName>
        <fullName evidence="5">Oxygen sensor histidine kinase NreB</fullName>
        <ecNumber evidence="4">2.7.13.3</ecNumber>
    </recommendedName>
    <alternativeName>
        <fullName evidence="18">Nitrogen regulation protein B</fullName>
    </alternativeName>
</protein>
<dbReference type="InterPro" id="IPR004358">
    <property type="entry name" value="Sig_transdc_His_kin-like_C"/>
</dbReference>
<evidence type="ECO:0000313" key="22">
    <source>
        <dbReference type="Proteomes" id="UP000255036"/>
    </source>
</evidence>
<proteinExistence type="predicted"/>
<evidence type="ECO:0000256" key="14">
    <source>
        <dbReference type="ARBA" id="ARBA00023004"/>
    </source>
</evidence>
<dbReference type="AlphaFoldDB" id="A0A371AVE6"/>
<dbReference type="InterPro" id="IPR003594">
    <property type="entry name" value="HATPase_dom"/>
</dbReference>
<reference evidence="21 22" key="1">
    <citation type="submission" date="2018-07" db="EMBL/GenBank/DDBJ databases">
        <title>Anaerosacharophilus polymeroproducens gen. nov. sp. nov., an anaerobic bacterium isolated from salt field.</title>
        <authorList>
            <person name="Kim W."/>
            <person name="Yang S.-H."/>
            <person name="Oh J."/>
            <person name="Lee J.-H."/>
            <person name="Kwon K.K."/>
        </authorList>
    </citation>
    <scope>NUCLEOTIDE SEQUENCE [LARGE SCALE GENOMIC DNA]</scope>
    <source>
        <strain evidence="21 22">MCWD5</strain>
    </source>
</reference>
<evidence type="ECO:0000256" key="4">
    <source>
        <dbReference type="ARBA" id="ARBA00012438"/>
    </source>
</evidence>
<evidence type="ECO:0000256" key="2">
    <source>
        <dbReference type="ARBA" id="ARBA00001966"/>
    </source>
</evidence>
<keyword evidence="13" id="KW-0067">ATP-binding</keyword>
<dbReference type="GO" id="GO:0051539">
    <property type="term" value="F:4 iron, 4 sulfur cluster binding"/>
    <property type="evidence" value="ECO:0007669"/>
    <property type="project" value="UniProtKB-KW"/>
</dbReference>
<dbReference type="OrthoDB" id="9781904at2"/>
<keyword evidence="10" id="KW-0479">Metal-binding</keyword>
<dbReference type="CDD" id="cd16917">
    <property type="entry name" value="HATPase_UhpB-NarQ-NarX-like"/>
    <property type="match status" value="1"/>
</dbReference>
<comment type="function">
    <text evidence="17">Member of the two-component regulatory system NreB/NreC involved in the control of dissimilatory nitrate/nitrite reduction in response to oxygen. NreB functions as a direct oxygen sensor histidine kinase which is autophosphorylated, in the absence of oxygen, probably at the conserved histidine residue, and transfers its phosphate group probably to a conserved aspartate residue of NreC. NreB/NreC activates the expression of the nitrate (narGHJI) and nitrite (nir) reductase operons, as well as the putative nitrate transporter gene narT.</text>
</comment>
<organism evidence="21 22">
    <name type="scientific">Anaerosacchariphilus polymeriproducens</name>
    <dbReference type="NCBI Taxonomy" id="1812858"/>
    <lineage>
        <taxon>Bacteria</taxon>
        <taxon>Bacillati</taxon>
        <taxon>Bacillota</taxon>
        <taxon>Clostridia</taxon>
        <taxon>Lachnospirales</taxon>
        <taxon>Lachnospiraceae</taxon>
        <taxon>Anaerosacchariphilus</taxon>
    </lineage>
</organism>
<comment type="cofactor">
    <cofactor evidence="2">
        <name>[4Fe-4S] cluster</name>
        <dbReference type="ChEBI" id="CHEBI:49883"/>
    </cofactor>
</comment>
<evidence type="ECO:0000256" key="15">
    <source>
        <dbReference type="ARBA" id="ARBA00023012"/>
    </source>
</evidence>
<dbReference type="GO" id="GO:0046983">
    <property type="term" value="F:protein dimerization activity"/>
    <property type="evidence" value="ECO:0007669"/>
    <property type="project" value="InterPro"/>
</dbReference>
<dbReference type="GO" id="GO:0016020">
    <property type="term" value="C:membrane"/>
    <property type="evidence" value="ECO:0007669"/>
    <property type="project" value="InterPro"/>
</dbReference>
<evidence type="ECO:0000256" key="13">
    <source>
        <dbReference type="ARBA" id="ARBA00022840"/>
    </source>
</evidence>
<evidence type="ECO:0000256" key="6">
    <source>
        <dbReference type="ARBA" id="ARBA00022485"/>
    </source>
</evidence>
<dbReference type="InterPro" id="IPR011712">
    <property type="entry name" value="Sig_transdc_His_kin_sub3_dim/P"/>
</dbReference>
<evidence type="ECO:0000256" key="9">
    <source>
        <dbReference type="ARBA" id="ARBA00022679"/>
    </source>
</evidence>
<comment type="caution">
    <text evidence="21">The sequence shown here is derived from an EMBL/GenBank/DDBJ whole genome shotgun (WGS) entry which is preliminary data.</text>
</comment>
<gene>
    <name evidence="21" type="ORF">DWV06_08940</name>
</gene>
<evidence type="ECO:0000256" key="11">
    <source>
        <dbReference type="ARBA" id="ARBA00022741"/>
    </source>
</evidence>
<name>A0A371AVE6_9FIRM</name>
<evidence type="ECO:0000256" key="8">
    <source>
        <dbReference type="ARBA" id="ARBA00022553"/>
    </source>
</evidence>
<keyword evidence="9" id="KW-0808">Transferase</keyword>
<keyword evidence="15" id="KW-0902">Two-component regulatory system</keyword>
<evidence type="ECO:0000259" key="20">
    <source>
        <dbReference type="PROSITE" id="PS50109"/>
    </source>
</evidence>
<keyword evidence="8" id="KW-0597">Phosphoprotein</keyword>
<sequence length="332" mass="38562">MVYDFLEKYKAELMLEIENSTKELTDLNLRLKESVYYLKSLEIVNDENYKAFSPRKIVNENENKINFYKSEIKRYKFLIQKKVEKIKSYENKLNELSSFFEFTKEKHKSESIKTKEEERIKILEVQEDERKRIARDLHDTVVQNLTHTIHKIELASKLVEIDPIRSKLELLKMESNVRDIVNEMRTVIYNLHPLSVDDLEIDVVVGHELNRVKEISDLNVQYKVEGDIVKVSPVVSITLFRIIQEACNNIVKHANANNVNVLLKYLANSIEMRIDDDGAGFDFNTGNTSYCDSNKSFGLVMMKERVSLLSGEISIESSLGEGTSIFIKIPKQ</sequence>
<keyword evidence="6" id="KW-0004">4Fe-4S</keyword>
<dbReference type="PRINTS" id="PR00344">
    <property type="entry name" value="BCTRLSENSOR"/>
</dbReference>
<dbReference type="InterPro" id="IPR050482">
    <property type="entry name" value="Sensor_HK_TwoCompSys"/>
</dbReference>
<dbReference type="Proteomes" id="UP000255036">
    <property type="component" value="Unassembled WGS sequence"/>
</dbReference>
<dbReference type="GO" id="GO:0046872">
    <property type="term" value="F:metal ion binding"/>
    <property type="evidence" value="ECO:0007669"/>
    <property type="project" value="UniProtKB-KW"/>
</dbReference>
<dbReference type="InterPro" id="IPR005467">
    <property type="entry name" value="His_kinase_dom"/>
</dbReference>
<dbReference type="Pfam" id="PF02518">
    <property type="entry name" value="HATPase_c"/>
    <property type="match status" value="1"/>
</dbReference>
<evidence type="ECO:0000256" key="12">
    <source>
        <dbReference type="ARBA" id="ARBA00022777"/>
    </source>
</evidence>
<dbReference type="Gene3D" id="1.20.5.1930">
    <property type="match status" value="1"/>
</dbReference>
<dbReference type="EC" id="2.7.13.3" evidence="4"/>
<keyword evidence="7" id="KW-0963">Cytoplasm</keyword>
<accession>A0A371AVE6</accession>
<keyword evidence="16" id="KW-0411">Iron-sulfur</keyword>
<dbReference type="GO" id="GO:0005524">
    <property type="term" value="F:ATP binding"/>
    <property type="evidence" value="ECO:0007669"/>
    <property type="project" value="UniProtKB-KW"/>
</dbReference>
<dbReference type="EMBL" id="QRCT01000023">
    <property type="protein sequence ID" value="RDU23554.1"/>
    <property type="molecule type" value="Genomic_DNA"/>
</dbReference>
<dbReference type="Gene3D" id="3.30.565.10">
    <property type="entry name" value="Histidine kinase-like ATPase, C-terminal domain"/>
    <property type="match status" value="1"/>
</dbReference>
<evidence type="ECO:0000256" key="5">
    <source>
        <dbReference type="ARBA" id="ARBA00017322"/>
    </source>
</evidence>
<evidence type="ECO:0000256" key="7">
    <source>
        <dbReference type="ARBA" id="ARBA00022490"/>
    </source>
</evidence>
<evidence type="ECO:0000313" key="21">
    <source>
        <dbReference type="EMBL" id="RDU23554.1"/>
    </source>
</evidence>
<feature type="coiled-coil region" evidence="19">
    <location>
        <begin position="3"/>
        <end position="30"/>
    </location>
</feature>
<evidence type="ECO:0000256" key="18">
    <source>
        <dbReference type="ARBA" id="ARBA00030800"/>
    </source>
</evidence>
<keyword evidence="14" id="KW-0408">Iron</keyword>
<dbReference type="SUPFAM" id="SSF55874">
    <property type="entry name" value="ATPase domain of HSP90 chaperone/DNA topoisomerase II/histidine kinase"/>
    <property type="match status" value="1"/>
</dbReference>
<dbReference type="InterPro" id="IPR036890">
    <property type="entry name" value="HATPase_C_sf"/>
</dbReference>
<keyword evidence="12 21" id="KW-0418">Kinase</keyword>
<dbReference type="RefSeq" id="WP_115481843.1">
    <property type="nucleotide sequence ID" value="NZ_QRCT01000023.1"/>
</dbReference>
<feature type="domain" description="Histidine kinase" evidence="20">
    <location>
        <begin position="140"/>
        <end position="332"/>
    </location>
</feature>
<evidence type="ECO:0000256" key="1">
    <source>
        <dbReference type="ARBA" id="ARBA00000085"/>
    </source>
</evidence>
<dbReference type="PANTHER" id="PTHR24421:SF10">
    <property type="entry name" value="NITRATE_NITRITE SENSOR PROTEIN NARQ"/>
    <property type="match status" value="1"/>
</dbReference>
<comment type="subcellular location">
    <subcellularLocation>
        <location evidence="3">Cytoplasm</location>
    </subcellularLocation>
</comment>
<dbReference type="GO" id="GO:0005737">
    <property type="term" value="C:cytoplasm"/>
    <property type="evidence" value="ECO:0007669"/>
    <property type="project" value="UniProtKB-SubCell"/>
</dbReference>
<evidence type="ECO:0000256" key="10">
    <source>
        <dbReference type="ARBA" id="ARBA00022723"/>
    </source>
</evidence>